<evidence type="ECO:0000313" key="4">
    <source>
        <dbReference type="EMBL" id="TRY81851.1"/>
    </source>
</evidence>
<feature type="signal peptide" evidence="3">
    <location>
        <begin position="1"/>
        <end position="17"/>
    </location>
</feature>
<evidence type="ECO:0000256" key="2">
    <source>
        <dbReference type="SAM" id="MobiDB-lite"/>
    </source>
</evidence>
<feature type="coiled-coil region" evidence="1">
    <location>
        <begin position="97"/>
        <end position="155"/>
    </location>
</feature>
<evidence type="ECO:0000256" key="3">
    <source>
        <dbReference type="SAM" id="SignalP"/>
    </source>
</evidence>
<protein>
    <submittedName>
        <fullName evidence="4">Uncharacterized protein</fullName>
    </submittedName>
</protein>
<proteinExistence type="predicted"/>
<keyword evidence="5" id="KW-1185">Reference proteome</keyword>
<dbReference type="OrthoDB" id="10256467at2759"/>
<reference evidence="4 5" key="1">
    <citation type="journal article" date="2019" name="Sci. Data">
        <title>Hybrid genome assembly and annotation of Danionella translucida.</title>
        <authorList>
            <person name="Kadobianskyi M."/>
            <person name="Schulze L."/>
            <person name="Schuelke M."/>
            <person name="Judkewitz B."/>
        </authorList>
    </citation>
    <scope>NUCLEOTIDE SEQUENCE [LARGE SCALE GENOMIC DNA]</scope>
    <source>
        <strain evidence="4 5">Bolton</strain>
    </source>
</reference>
<name>A0A553PVY6_9TELE</name>
<evidence type="ECO:0000313" key="5">
    <source>
        <dbReference type="Proteomes" id="UP000316079"/>
    </source>
</evidence>
<feature type="compositionally biased region" description="Polar residues" evidence="2">
    <location>
        <begin position="179"/>
        <end position="188"/>
    </location>
</feature>
<dbReference type="Proteomes" id="UP000316079">
    <property type="component" value="Unassembled WGS sequence"/>
</dbReference>
<feature type="chain" id="PRO_5022148444" evidence="3">
    <location>
        <begin position="18"/>
        <end position="281"/>
    </location>
</feature>
<dbReference type="EMBL" id="SRMA01026592">
    <property type="protein sequence ID" value="TRY81851.1"/>
    <property type="molecule type" value="Genomic_DNA"/>
</dbReference>
<sequence length="281" mass="32451">MLLMPLMAMLMIWEVNNDDFYDEAMDLRLDRLRMLREARIRSRFGLQQKLLQEALVLLQGSRKEMAAMKKQFTHILETWENSKALIQESCISVDAECADLKQEVKDLHLELKRFEQEVPNLRSCLDEANNQILQMENEARKHTLLQNKNQEAQALIQAIIGALLKRQSTLLPPSRKCQSDTGSTVESTFSRKKTHVTSPSLSLSESARQPIHQQTAEQNRPFSLRIKALQAERAVKRSRQAFLSFWNTSCCEFDLLASTNSLVEEVKTHANEEKRIKKLLE</sequence>
<keyword evidence="1" id="KW-0175">Coiled coil</keyword>
<feature type="region of interest" description="Disordered" evidence="2">
    <location>
        <begin position="173"/>
        <end position="207"/>
    </location>
</feature>
<evidence type="ECO:0000256" key="1">
    <source>
        <dbReference type="SAM" id="Coils"/>
    </source>
</evidence>
<accession>A0A553PVY6</accession>
<organism evidence="4 5">
    <name type="scientific">Danionella cerebrum</name>
    <dbReference type="NCBI Taxonomy" id="2873325"/>
    <lineage>
        <taxon>Eukaryota</taxon>
        <taxon>Metazoa</taxon>
        <taxon>Chordata</taxon>
        <taxon>Craniata</taxon>
        <taxon>Vertebrata</taxon>
        <taxon>Euteleostomi</taxon>
        <taxon>Actinopterygii</taxon>
        <taxon>Neopterygii</taxon>
        <taxon>Teleostei</taxon>
        <taxon>Ostariophysi</taxon>
        <taxon>Cypriniformes</taxon>
        <taxon>Danionidae</taxon>
        <taxon>Danioninae</taxon>
        <taxon>Danionella</taxon>
    </lineage>
</organism>
<dbReference type="AlphaFoldDB" id="A0A553PVY6"/>
<comment type="caution">
    <text evidence="4">The sequence shown here is derived from an EMBL/GenBank/DDBJ whole genome shotgun (WGS) entry which is preliminary data.</text>
</comment>
<gene>
    <name evidence="4" type="ORF">DNTS_011415</name>
</gene>
<keyword evidence="3" id="KW-0732">Signal</keyword>
<feature type="compositionally biased region" description="Polar residues" evidence="2">
    <location>
        <begin position="196"/>
        <end position="207"/>
    </location>
</feature>